<sequence length="228" mass="23467">MSAVCSSRRFGSGGDFEGSWVRATGPDTLARSPNFYVHCPARTDPTAAPPGSDSLMVLLPVANIQQILRSQEAERRRGSPLAGLAGSLSAAADAAVSGGGSSPSASSSSGGSGGEVDYRSLVAAGREAVLRSFAEAGMPDLKRHIVDELVIDPVEWRERYGLAHGAAFGLSHGLNQLSVFRPGISDKQVRGLYHVGASTRPGNGVPLAMISADLAVARVMQDVGAGVV</sequence>
<proteinExistence type="predicted"/>
<comment type="caution">
    <text evidence="1">The sequence shown here is derived from an EMBL/GenBank/DDBJ whole genome shotgun (WGS) entry which is preliminary data.</text>
</comment>
<dbReference type="PANTHER" id="PTHR43734:SF1">
    <property type="entry name" value="PHYTOENE DESATURASE"/>
    <property type="match status" value="1"/>
</dbReference>
<gene>
    <name evidence="1" type="ORF">GPECTOR_7g1278</name>
</gene>
<dbReference type="AlphaFoldDB" id="A0A150GUG0"/>
<name>A0A150GUG0_GONPE</name>
<accession>A0A150GUG0</accession>
<dbReference type="STRING" id="33097.A0A150GUG0"/>
<evidence type="ECO:0000313" key="1">
    <source>
        <dbReference type="EMBL" id="KXZ53382.1"/>
    </source>
</evidence>
<keyword evidence="2" id="KW-1185">Reference proteome</keyword>
<dbReference type="PANTHER" id="PTHR43734">
    <property type="entry name" value="PHYTOENE DESATURASE"/>
    <property type="match status" value="1"/>
</dbReference>
<dbReference type="EMBL" id="LSYV01000008">
    <property type="protein sequence ID" value="KXZ53382.1"/>
    <property type="molecule type" value="Genomic_DNA"/>
</dbReference>
<dbReference type="Proteomes" id="UP000075714">
    <property type="component" value="Unassembled WGS sequence"/>
</dbReference>
<evidence type="ECO:0000313" key="2">
    <source>
        <dbReference type="Proteomes" id="UP000075714"/>
    </source>
</evidence>
<organism evidence="1 2">
    <name type="scientific">Gonium pectorale</name>
    <name type="common">Green alga</name>
    <dbReference type="NCBI Taxonomy" id="33097"/>
    <lineage>
        <taxon>Eukaryota</taxon>
        <taxon>Viridiplantae</taxon>
        <taxon>Chlorophyta</taxon>
        <taxon>core chlorophytes</taxon>
        <taxon>Chlorophyceae</taxon>
        <taxon>CS clade</taxon>
        <taxon>Chlamydomonadales</taxon>
        <taxon>Volvocaceae</taxon>
        <taxon>Gonium</taxon>
    </lineage>
</organism>
<reference evidence="2" key="1">
    <citation type="journal article" date="2016" name="Nat. Commun.">
        <title>The Gonium pectorale genome demonstrates co-option of cell cycle regulation during the evolution of multicellularity.</title>
        <authorList>
            <person name="Hanschen E.R."/>
            <person name="Marriage T.N."/>
            <person name="Ferris P.J."/>
            <person name="Hamaji T."/>
            <person name="Toyoda A."/>
            <person name="Fujiyama A."/>
            <person name="Neme R."/>
            <person name="Noguchi H."/>
            <person name="Minakuchi Y."/>
            <person name="Suzuki M."/>
            <person name="Kawai-Toyooka H."/>
            <person name="Smith D.R."/>
            <person name="Sparks H."/>
            <person name="Anderson J."/>
            <person name="Bakaric R."/>
            <person name="Luria V."/>
            <person name="Karger A."/>
            <person name="Kirschner M.W."/>
            <person name="Durand P.M."/>
            <person name="Michod R.E."/>
            <person name="Nozaki H."/>
            <person name="Olson B.J."/>
        </authorList>
    </citation>
    <scope>NUCLEOTIDE SEQUENCE [LARGE SCALE GENOMIC DNA]</scope>
    <source>
        <strain evidence="2">NIES-2863</strain>
    </source>
</reference>
<evidence type="ECO:0008006" key="3">
    <source>
        <dbReference type="Google" id="ProtNLM"/>
    </source>
</evidence>
<protein>
    <recommendedName>
        <fullName evidence="3">Amine oxidase domain-containing protein</fullName>
    </recommendedName>
</protein>
<dbReference type="OrthoDB" id="7777654at2759"/>